<proteinExistence type="predicted"/>
<dbReference type="EMBL" id="BAAAVI010000040">
    <property type="protein sequence ID" value="GAA2887007.1"/>
    <property type="molecule type" value="Genomic_DNA"/>
</dbReference>
<gene>
    <name evidence="2" type="ORF">GCM10010517_50820</name>
</gene>
<protein>
    <submittedName>
        <fullName evidence="2">Uncharacterized protein</fullName>
    </submittedName>
</protein>
<comment type="caution">
    <text evidence="2">The sequence shown here is derived from an EMBL/GenBank/DDBJ whole genome shotgun (WGS) entry which is preliminary data.</text>
</comment>
<keyword evidence="3" id="KW-1185">Reference proteome</keyword>
<dbReference type="Proteomes" id="UP001500831">
    <property type="component" value="Unassembled WGS sequence"/>
</dbReference>
<feature type="region of interest" description="Disordered" evidence="1">
    <location>
        <begin position="1"/>
        <end position="25"/>
    </location>
</feature>
<reference evidence="2 3" key="1">
    <citation type="journal article" date="2019" name="Int. J. Syst. Evol. Microbiol.">
        <title>The Global Catalogue of Microorganisms (GCM) 10K type strain sequencing project: providing services to taxonomists for standard genome sequencing and annotation.</title>
        <authorList>
            <consortium name="The Broad Institute Genomics Platform"/>
            <consortium name="The Broad Institute Genome Sequencing Center for Infectious Disease"/>
            <person name="Wu L."/>
            <person name="Ma J."/>
        </authorList>
    </citation>
    <scope>NUCLEOTIDE SEQUENCE [LARGE SCALE GENOMIC DNA]</scope>
    <source>
        <strain evidence="2 3">JCM 6242</strain>
    </source>
</reference>
<accession>A0ABN3W3K2</accession>
<name>A0ABN3W3K2_9ACTN</name>
<evidence type="ECO:0000313" key="2">
    <source>
        <dbReference type="EMBL" id="GAA2887007.1"/>
    </source>
</evidence>
<organism evidence="2 3">
    <name type="scientific">Streptosporangium fragile</name>
    <dbReference type="NCBI Taxonomy" id="46186"/>
    <lineage>
        <taxon>Bacteria</taxon>
        <taxon>Bacillati</taxon>
        <taxon>Actinomycetota</taxon>
        <taxon>Actinomycetes</taxon>
        <taxon>Streptosporangiales</taxon>
        <taxon>Streptosporangiaceae</taxon>
        <taxon>Streptosporangium</taxon>
    </lineage>
</organism>
<sequence>MNNNGRTRPAGASGRTDGARIRGSSVRADAGLEDLELRLHSGTEARGRLAGAILFGLRRREEVDK</sequence>
<evidence type="ECO:0000256" key="1">
    <source>
        <dbReference type="SAM" id="MobiDB-lite"/>
    </source>
</evidence>
<evidence type="ECO:0000313" key="3">
    <source>
        <dbReference type="Proteomes" id="UP001500831"/>
    </source>
</evidence>